<dbReference type="PANTHER" id="PTHR43617">
    <property type="entry name" value="L-AMINO ACID N-ACETYLTRANSFERASE"/>
    <property type="match status" value="1"/>
</dbReference>
<dbReference type="AlphaFoldDB" id="A0A1H5H3X8"/>
<keyword evidence="2" id="KW-0808">Transferase</keyword>
<organism evidence="2 3">
    <name type="scientific">Arthrobacter alpinus</name>
    <dbReference type="NCBI Taxonomy" id="656366"/>
    <lineage>
        <taxon>Bacteria</taxon>
        <taxon>Bacillati</taxon>
        <taxon>Actinomycetota</taxon>
        <taxon>Actinomycetes</taxon>
        <taxon>Micrococcales</taxon>
        <taxon>Micrococcaceae</taxon>
        <taxon>Arthrobacter</taxon>
    </lineage>
</organism>
<dbReference type="EMBL" id="FNTV01000001">
    <property type="protein sequence ID" value="SEE22649.1"/>
    <property type="molecule type" value="Genomic_DNA"/>
</dbReference>
<dbReference type="GO" id="GO:0008999">
    <property type="term" value="F:protein-N-terminal-alanine acetyltransferase activity"/>
    <property type="evidence" value="ECO:0007669"/>
    <property type="project" value="TreeGrafter"/>
</dbReference>
<dbReference type="Gene3D" id="3.40.630.30">
    <property type="match status" value="1"/>
</dbReference>
<evidence type="ECO:0000259" key="1">
    <source>
        <dbReference type="PROSITE" id="PS51186"/>
    </source>
</evidence>
<dbReference type="CDD" id="cd04301">
    <property type="entry name" value="NAT_SF"/>
    <property type="match status" value="1"/>
</dbReference>
<gene>
    <name evidence="2" type="ORF">SAMN04489740_0922</name>
</gene>
<evidence type="ECO:0000313" key="3">
    <source>
        <dbReference type="Proteomes" id="UP000182725"/>
    </source>
</evidence>
<dbReference type="InterPro" id="IPR000182">
    <property type="entry name" value="GNAT_dom"/>
</dbReference>
<proteinExistence type="predicted"/>
<name>A0A1H5H3X8_9MICC</name>
<dbReference type="RefSeq" id="WP_074710772.1">
    <property type="nucleotide sequence ID" value="NZ_FNTV01000001.1"/>
</dbReference>
<dbReference type="Pfam" id="PF00583">
    <property type="entry name" value="Acetyltransf_1"/>
    <property type="match status" value="1"/>
</dbReference>
<dbReference type="SUPFAM" id="SSF55729">
    <property type="entry name" value="Acyl-CoA N-acyltransferases (Nat)"/>
    <property type="match status" value="2"/>
</dbReference>
<reference evidence="2 3" key="1">
    <citation type="submission" date="2016-10" db="EMBL/GenBank/DDBJ databases">
        <authorList>
            <person name="de Groot N.N."/>
        </authorList>
    </citation>
    <scope>NUCLEOTIDE SEQUENCE [LARGE SCALE GENOMIC DNA]</scope>
    <source>
        <strain evidence="2 3">DSM 22274</strain>
    </source>
</reference>
<dbReference type="Proteomes" id="UP000182725">
    <property type="component" value="Unassembled WGS sequence"/>
</dbReference>
<dbReference type="PANTHER" id="PTHR43617:SF20">
    <property type="entry name" value="N-ALPHA-ACETYLTRANSFERASE RIMI"/>
    <property type="match status" value="1"/>
</dbReference>
<accession>A0A1H5H3X8</accession>
<protein>
    <submittedName>
        <fullName evidence="2">Acetyltransferase (GNAT) family protein</fullName>
    </submittedName>
</protein>
<feature type="domain" description="N-acetyltransferase" evidence="1">
    <location>
        <begin position="176"/>
        <end position="332"/>
    </location>
</feature>
<sequence length="332" mass="35791">MTSTQTVPWPVVPGLVFRPLTVADAGAWLELVVRIAEAEDAPWHDQLSDLMEVLGSAINPAAENTLVGVDEYGVPRVYGYVAKSVGGPVAFVFGGVDPLWQRRGIGAAVLAWQQGASRARFAAEGQAGAAARCYSREGNVPHEALLAASGFGMVRYFTEMERPLTELPAPVPVSGVSLVPFTRELGEAVRLAHNEAFADHWGSESRSPEKWEYFLGHESFRPDLSSVALDDSTGEVAGYQMSMYDADAFAKEGRRCGYTDILGVRRAWRGRGIAPALLCDAMARYKVAGMDAATLDVDTENPSGAVGLYRNLGYTAIPGRVTIAWDKELLPV</sequence>
<dbReference type="InterPro" id="IPR050276">
    <property type="entry name" value="MshD_Acetyltransferase"/>
</dbReference>
<dbReference type="PROSITE" id="PS51186">
    <property type="entry name" value="GNAT"/>
    <property type="match status" value="1"/>
</dbReference>
<dbReference type="InterPro" id="IPR016181">
    <property type="entry name" value="Acyl_CoA_acyltransferase"/>
</dbReference>
<evidence type="ECO:0000313" key="2">
    <source>
        <dbReference type="EMBL" id="SEE22649.1"/>
    </source>
</evidence>